<organism evidence="1">
    <name type="scientific">Athelia psychrophila</name>
    <dbReference type="NCBI Taxonomy" id="1759441"/>
    <lineage>
        <taxon>Eukaryota</taxon>
        <taxon>Fungi</taxon>
        <taxon>Dikarya</taxon>
        <taxon>Basidiomycota</taxon>
        <taxon>Agaricomycotina</taxon>
        <taxon>Agaricomycetes</taxon>
        <taxon>Agaricomycetidae</taxon>
        <taxon>Atheliales</taxon>
        <taxon>Atheliaceae</taxon>
        <taxon>Athelia</taxon>
    </lineage>
</organism>
<gene>
    <name evidence="1" type="ORF">FIBSPDRAFT_1040757</name>
</gene>
<name>A0A166PVM4_9AGAM</name>
<proteinExistence type="predicted"/>
<evidence type="ECO:0008006" key="2">
    <source>
        <dbReference type="Google" id="ProtNLM"/>
    </source>
</evidence>
<dbReference type="AlphaFoldDB" id="A0A166PVM4"/>
<dbReference type="OrthoDB" id="2787007at2759"/>
<dbReference type="InterPro" id="IPR032675">
    <property type="entry name" value="LRR_dom_sf"/>
</dbReference>
<reference evidence="1" key="1">
    <citation type="journal article" date="2016" name="Mol. Biol. Evol.">
        <title>Comparative Genomics of Early-Diverging Mushroom-Forming Fungi Provides Insights into the Origins of Lignocellulose Decay Capabilities.</title>
        <authorList>
            <person name="Nagy L.G."/>
            <person name="Riley R."/>
            <person name="Tritt A."/>
            <person name="Adam C."/>
            <person name="Daum C."/>
            <person name="Floudas D."/>
            <person name="Sun H."/>
            <person name="Yadav J.S."/>
            <person name="Pangilinan J."/>
            <person name="Larsson K.H."/>
            <person name="Matsuura K."/>
            <person name="Barry K."/>
            <person name="Labutti K."/>
            <person name="Kuo R."/>
            <person name="Ohm R.A."/>
            <person name="Bhattacharya S.S."/>
            <person name="Shirouzu T."/>
            <person name="Yoshinaga Y."/>
            <person name="Martin F.M."/>
            <person name="Grigoriev I.V."/>
            <person name="Hibbett D.S."/>
        </authorList>
    </citation>
    <scope>NUCLEOTIDE SEQUENCE [LARGE SCALE GENOMIC DNA]</scope>
    <source>
        <strain evidence="1">CBS 109695</strain>
    </source>
</reference>
<sequence>MYERLSQEIFEMITDQTLVENFSERDDACHRNRMPESARDPDQYVKPPLPLPRTAVSLNPCLSACALVSRSWVQRSRHHHFRSLDFRFFHGDELAAFVDIIRSPLSTINLHVTEVKLDQVAKLPEADAMALAMLSNLQSVVLDDDLTRARNSTNRQHCPLSRTQPTYLPTLLACFTHLKHLKLSCIEVDSFAQLVDIICANDRLETLSLCDMEFGATEVEYPTWYGDVYYGDILEGLRPPPAWRALSIQAPWRDIYELFYLWLASSPIQLQIDALDLLDGAEQPETVPNLLKLAGRMSAPTLIVSRLINSHSPH</sequence>
<dbReference type="Gene3D" id="3.80.10.10">
    <property type="entry name" value="Ribonuclease Inhibitor"/>
    <property type="match status" value="1"/>
</dbReference>
<dbReference type="SUPFAM" id="SSF52047">
    <property type="entry name" value="RNI-like"/>
    <property type="match status" value="1"/>
</dbReference>
<protein>
    <recommendedName>
        <fullName evidence="2">F-box domain-containing protein</fullName>
    </recommendedName>
</protein>
<evidence type="ECO:0000313" key="1">
    <source>
        <dbReference type="EMBL" id="KZP26495.1"/>
    </source>
</evidence>
<dbReference type="EMBL" id="KV417514">
    <property type="protein sequence ID" value="KZP26495.1"/>
    <property type="molecule type" value="Genomic_DNA"/>
</dbReference>
<accession>A0A166PVM4</accession>